<gene>
    <name evidence="1" type="ORF">S06H3_35377</name>
</gene>
<sequence>VLTGLIAWQCGFIPGVGPSGSSPTQPEDETNRKKCINDDDCIVFGETGDCNCGCFNKDYQWQPEGECFCAAPISCECVNGKCEEVFEKEPFHGEHPEKEQACMNFGGTVSTAMCCKSTEDFPNSCLIGPCGCSPENSHEVKICDCGFDKCFDGSECVSLEPEMGIEWFQTGNTQPITRLQHKQSSELEDNRIGIHFSDLWKLEPEVFPKEVLNASHILNQGVKRARFAINNLDSDRVHWSKPENTIDPSHDDFIFFFNSS</sequence>
<comment type="caution">
    <text evidence="1">The sequence shown here is derived from an EMBL/GenBank/DDBJ whole genome shotgun (WGS) entry which is preliminary data.</text>
</comment>
<dbReference type="AlphaFoldDB" id="X1LTT7"/>
<reference evidence="1" key="1">
    <citation type="journal article" date="2014" name="Front. Microbiol.">
        <title>High frequency of phylogenetically diverse reductive dehalogenase-homologous genes in deep subseafloor sedimentary metagenomes.</title>
        <authorList>
            <person name="Kawai M."/>
            <person name="Futagami T."/>
            <person name="Toyoda A."/>
            <person name="Takaki Y."/>
            <person name="Nishi S."/>
            <person name="Hori S."/>
            <person name="Arai W."/>
            <person name="Tsubouchi T."/>
            <person name="Morono Y."/>
            <person name="Uchiyama I."/>
            <person name="Ito T."/>
            <person name="Fujiyama A."/>
            <person name="Inagaki F."/>
            <person name="Takami H."/>
        </authorList>
    </citation>
    <scope>NUCLEOTIDE SEQUENCE</scope>
    <source>
        <strain evidence="1">Expedition CK06-06</strain>
    </source>
</reference>
<organism evidence="1">
    <name type="scientific">marine sediment metagenome</name>
    <dbReference type="NCBI Taxonomy" id="412755"/>
    <lineage>
        <taxon>unclassified sequences</taxon>
        <taxon>metagenomes</taxon>
        <taxon>ecological metagenomes</taxon>
    </lineage>
</organism>
<name>X1LTT7_9ZZZZ</name>
<evidence type="ECO:0000313" key="1">
    <source>
        <dbReference type="EMBL" id="GAI22488.1"/>
    </source>
</evidence>
<accession>X1LTT7</accession>
<dbReference type="EMBL" id="BARV01021338">
    <property type="protein sequence ID" value="GAI22488.1"/>
    <property type="molecule type" value="Genomic_DNA"/>
</dbReference>
<feature type="non-terminal residue" evidence="1">
    <location>
        <position position="1"/>
    </location>
</feature>
<proteinExistence type="predicted"/>
<protein>
    <submittedName>
        <fullName evidence="1">Uncharacterized protein</fullName>
    </submittedName>
</protein>